<dbReference type="PANTHER" id="PTHR33217:SF7">
    <property type="entry name" value="TRANSPOSASE FOR INSERTION SEQUENCE ELEMENT IS1081"/>
    <property type="match status" value="1"/>
</dbReference>
<dbReference type="KEGG" id="omr:OXIME_000101"/>
<protein>
    <submittedName>
        <fullName evidence="4">Transposase</fullName>
    </submittedName>
</protein>
<dbReference type="PANTHER" id="PTHR33217">
    <property type="entry name" value="TRANSPOSASE FOR INSERTION SEQUENCE ELEMENT IS1081"/>
    <property type="match status" value="1"/>
</dbReference>
<dbReference type="Pfam" id="PF00872">
    <property type="entry name" value="Transposase_mut"/>
    <property type="match status" value="1"/>
</dbReference>
<dbReference type="EMBL" id="CP133772">
    <property type="protein sequence ID" value="WYX99568.1"/>
    <property type="molecule type" value="Genomic_DNA"/>
</dbReference>
<evidence type="ECO:0000256" key="1">
    <source>
        <dbReference type="ARBA" id="ARBA00022578"/>
    </source>
</evidence>
<reference evidence="4 5" key="1">
    <citation type="submission" date="2023-09" db="EMBL/GenBank/DDBJ databases">
        <authorList>
            <person name="Golyshina O.V."/>
            <person name="Lunev E.A."/>
            <person name="Bargiela R."/>
            <person name="Gaines M.C."/>
            <person name="Daum B."/>
            <person name="Bale N.J."/>
            <person name="Koenen M."/>
            <person name="Sinninghe Damst J.S."/>
            <person name="Yakimov M."/>
            <person name="Golyshin P.N."/>
        </authorList>
    </citation>
    <scope>NUCLEOTIDE SEQUENCE [LARGE SCALE GENOMIC DNA]</scope>
    <source>
        <strain evidence="4 5">M1</strain>
    </source>
</reference>
<keyword evidence="5" id="KW-1185">Reference proteome</keyword>
<sequence length="63" mass="7431">MKLRGLNNIEMVISDKHKGIRKAVTKSFIGSSWQYCHVHFMRNIMKLIPKNRYDDVSLIIKKV</sequence>
<accession>A0AAX4NEL3</accession>
<gene>
    <name evidence="4" type="ORF">OXIME_000101</name>
</gene>
<evidence type="ECO:0000256" key="3">
    <source>
        <dbReference type="ARBA" id="ARBA00023172"/>
    </source>
</evidence>
<evidence type="ECO:0000313" key="5">
    <source>
        <dbReference type="Proteomes" id="UP001451606"/>
    </source>
</evidence>
<dbReference type="GO" id="GO:0004803">
    <property type="term" value="F:transposase activity"/>
    <property type="evidence" value="ECO:0007669"/>
    <property type="project" value="InterPro"/>
</dbReference>
<proteinExistence type="predicted"/>
<dbReference type="AlphaFoldDB" id="A0AAX4NEL3"/>
<name>A0AAX4NEL3_9ARCH</name>
<keyword evidence="2" id="KW-0238">DNA-binding</keyword>
<dbReference type="Proteomes" id="UP001451606">
    <property type="component" value="Chromosome"/>
</dbReference>
<organism evidence="4 5">
    <name type="scientific">Oxyplasma meridianum</name>
    <dbReference type="NCBI Taxonomy" id="3073602"/>
    <lineage>
        <taxon>Archaea</taxon>
        <taxon>Methanobacteriati</taxon>
        <taxon>Thermoplasmatota</taxon>
        <taxon>Thermoplasmata</taxon>
        <taxon>Thermoplasmatales</taxon>
        <taxon>Thermoplasmataceae</taxon>
        <taxon>Oxyplasma</taxon>
    </lineage>
</organism>
<keyword evidence="3" id="KW-0233">DNA recombination</keyword>
<evidence type="ECO:0000256" key="2">
    <source>
        <dbReference type="ARBA" id="ARBA00023125"/>
    </source>
</evidence>
<dbReference type="InterPro" id="IPR001207">
    <property type="entry name" value="Transposase_mutator"/>
</dbReference>
<dbReference type="GO" id="GO:0003677">
    <property type="term" value="F:DNA binding"/>
    <property type="evidence" value="ECO:0007669"/>
    <property type="project" value="UniProtKB-KW"/>
</dbReference>
<dbReference type="GO" id="GO:0006313">
    <property type="term" value="P:DNA transposition"/>
    <property type="evidence" value="ECO:0007669"/>
    <property type="project" value="InterPro"/>
</dbReference>
<keyword evidence="1" id="KW-0815">Transposition</keyword>
<evidence type="ECO:0000313" key="4">
    <source>
        <dbReference type="EMBL" id="WYX99568.1"/>
    </source>
</evidence>